<dbReference type="AlphaFoldDB" id="A0AB37E8Y4"/>
<dbReference type="Proteomes" id="UP000501325">
    <property type="component" value="Chromosome"/>
</dbReference>
<reference evidence="4 5" key="1">
    <citation type="submission" date="2020-01" db="EMBL/GenBank/DDBJ databases">
        <authorList>
            <person name="Wang S."/>
        </authorList>
    </citation>
    <scope>NUCLEOTIDE SEQUENCE [LARGE SCALE GENOMIC DNA]</scope>
    <source>
        <strain evidence="4 5">D151-2-6</strain>
    </source>
</reference>
<dbReference type="InterPro" id="IPR051012">
    <property type="entry name" value="CellSynth/LPSAsmb/PSIAsmb"/>
</dbReference>
<name>A0AB37E8Y4_9CAUL</name>
<dbReference type="EMBL" id="CP048751">
    <property type="protein sequence ID" value="QIH73418.1"/>
    <property type="molecule type" value="Genomic_DNA"/>
</dbReference>
<proteinExistence type="predicted"/>
<evidence type="ECO:0000256" key="2">
    <source>
        <dbReference type="ARBA" id="ARBA00022803"/>
    </source>
</evidence>
<evidence type="ECO:0000256" key="1">
    <source>
        <dbReference type="ARBA" id="ARBA00022737"/>
    </source>
</evidence>
<dbReference type="InterPro" id="IPR011990">
    <property type="entry name" value="TPR-like_helical_dom_sf"/>
</dbReference>
<keyword evidence="2 3" id="KW-0802">TPR repeat</keyword>
<evidence type="ECO:0000313" key="5">
    <source>
        <dbReference type="Proteomes" id="UP000501325"/>
    </source>
</evidence>
<dbReference type="Gene3D" id="1.25.40.10">
    <property type="entry name" value="Tetratricopeptide repeat domain"/>
    <property type="match status" value="3"/>
</dbReference>
<dbReference type="PANTHER" id="PTHR45586">
    <property type="entry name" value="TPR REPEAT-CONTAINING PROTEIN PA4667"/>
    <property type="match status" value="1"/>
</dbReference>
<feature type="repeat" description="TPR" evidence="3">
    <location>
        <begin position="109"/>
        <end position="142"/>
    </location>
</feature>
<dbReference type="PROSITE" id="PS50293">
    <property type="entry name" value="TPR_REGION"/>
    <property type="match status" value="1"/>
</dbReference>
<dbReference type="Pfam" id="PF14559">
    <property type="entry name" value="TPR_19"/>
    <property type="match status" value="2"/>
</dbReference>
<dbReference type="SUPFAM" id="SSF48452">
    <property type="entry name" value="TPR-like"/>
    <property type="match status" value="1"/>
</dbReference>
<organism evidence="4 5">
    <name type="scientific">Brevundimonas mediterranea</name>
    <dbReference type="NCBI Taxonomy" id="74329"/>
    <lineage>
        <taxon>Bacteria</taxon>
        <taxon>Pseudomonadati</taxon>
        <taxon>Pseudomonadota</taxon>
        <taxon>Alphaproteobacteria</taxon>
        <taxon>Caulobacterales</taxon>
        <taxon>Caulobacteraceae</taxon>
        <taxon>Brevundimonas</taxon>
    </lineage>
</organism>
<dbReference type="PROSITE" id="PS50005">
    <property type="entry name" value="TPR"/>
    <property type="match status" value="2"/>
</dbReference>
<dbReference type="PANTHER" id="PTHR45586:SF1">
    <property type="entry name" value="LIPOPOLYSACCHARIDE ASSEMBLY PROTEIN B"/>
    <property type="match status" value="1"/>
</dbReference>
<dbReference type="SMART" id="SM00028">
    <property type="entry name" value="TPR"/>
    <property type="match status" value="4"/>
</dbReference>
<protein>
    <submittedName>
        <fullName evidence="4">Tetratricopeptide repeat protein</fullName>
    </submittedName>
</protein>
<dbReference type="KEGG" id="bmed:GYM46_10935"/>
<dbReference type="InterPro" id="IPR019734">
    <property type="entry name" value="TPR_rpt"/>
</dbReference>
<dbReference type="RefSeq" id="WP_008263408.1">
    <property type="nucleotide sequence ID" value="NZ_CP048751.1"/>
</dbReference>
<accession>A0AB37E8Y4</accession>
<feature type="repeat" description="TPR" evidence="3">
    <location>
        <begin position="39"/>
        <end position="72"/>
    </location>
</feature>
<keyword evidence="1" id="KW-0677">Repeat</keyword>
<sequence length="232" mass="25235">MSDARQVRLAQGATLERQGRIPEAVVLYQSVVAERPELGDVWYDLGRLLRRMRRLDDALAAYDQALAQGARDPQEIHLNRAVILAEDLNRPDAAEAELKTALELAPAYAPAWLNLGNLHEDAGRRDEARQAYESVLAIDPGHGTALARLAGLQTATTPDDPLIGRLRSALAATPEGLEQADLGFALGRILDVAGDYDAAFDAMSPPTRRARPWLGPRASSMIPPRPRPLSIV</sequence>
<evidence type="ECO:0000313" key="4">
    <source>
        <dbReference type="EMBL" id="QIH73418.1"/>
    </source>
</evidence>
<gene>
    <name evidence="4" type="ORF">GYM46_10935</name>
</gene>
<evidence type="ECO:0000256" key="3">
    <source>
        <dbReference type="PROSITE-ProRule" id="PRU00339"/>
    </source>
</evidence>